<dbReference type="Proteomes" id="UP000182652">
    <property type="component" value="Unassembled WGS sequence"/>
</dbReference>
<dbReference type="EMBL" id="FNSN01000003">
    <property type="protein sequence ID" value="SEC29439.1"/>
    <property type="molecule type" value="Genomic_DNA"/>
</dbReference>
<dbReference type="SUPFAM" id="SSF55469">
    <property type="entry name" value="FMN-dependent nitroreductase-like"/>
    <property type="match status" value="1"/>
</dbReference>
<dbReference type="InterPro" id="IPR000415">
    <property type="entry name" value="Nitroreductase-like"/>
</dbReference>
<evidence type="ECO:0000313" key="2">
    <source>
        <dbReference type="EMBL" id="SEC29439.1"/>
    </source>
</evidence>
<keyword evidence="3" id="KW-1185">Reference proteome</keyword>
<dbReference type="CDD" id="cd02142">
    <property type="entry name" value="McbC_SagB-like_oxidoreductase"/>
    <property type="match status" value="1"/>
</dbReference>
<evidence type="ECO:0000313" key="3">
    <source>
        <dbReference type="Proteomes" id="UP000182652"/>
    </source>
</evidence>
<dbReference type="PANTHER" id="PTHR43745">
    <property type="entry name" value="NITROREDUCTASE MJ1384-RELATED"/>
    <property type="match status" value="1"/>
</dbReference>
<evidence type="ECO:0000259" key="1">
    <source>
        <dbReference type="Pfam" id="PF00881"/>
    </source>
</evidence>
<dbReference type="AlphaFoldDB" id="A0A1H4RC29"/>
<dbReference type="Pfam" id="PF00881">
    <property type="entry name" value="Nitroreductase"/>
    <property type="match status" value="1"/>
</dbReference>
<reference evidence="2 3" key="1">
    <citation type="submission" date="2016-10" db="EMBL/GenBank/DDBJ databases">
        <authorList>
            <person name="de Groot N.N."/>
        </authorList>
    </citation>
    <scope>NUCLEOTIDE SEQUENCE [LARGE SCALE GENOMIC DNA]</scope>
    <source>
        <strain evidence="2 3">DSM 10495</strain>
    </source>
</reference>
<dbReference type="STRING" id="156980.SAMN04489745_2519"/>
<accession>A0A1H4RC29</accession>
<protein>
    <submittedName>
        <fullName evidence="2">SagB-type dehydrogenase domain-containing protein</fullName>
    </submittedName>
</protein>
<proteinExistence type="predicted"/>
<organism evidence="2 3">
    <name type="scientific">Arthrobacter woluwensis</name>
    <dbReference type="NCBI Taxonomy" id="156980"/>
    <lineage>
        <taxon>Bacteria</taxon>
        <taxon>Bacillati</taxon>
        <taxon>Actinomycetota</taxon>
        <taxon>Actinomycetes</taxon>
        <taxon>Micrococcales</taxon>
        <taxon>Micrococcaceae</taxon>
        <taxon>Arthrobacter</taxon>
    </lineage>
</organism>
<dbReference type="NCBIfam" id="TIGR03605">
    <property type="entry name" value="antibiot_sagB"/>
    <property type="match status" value="1"/>
</dbReference>
<feature type="domain" description="Nitroreductase" evidence="1">
    <location>
        <begin position="79"/>
        <end position="256"/>
    </location>
</feature>
<gene>
    <name evidence="2" type="ORF">SAMN04489745_2519</name>
</gene>
<dbReference type="InterPro" id="IPR029479">
    <property type="entry name" value="Nitroreductase"/>
</dbReference>
<dbReference type="InterPro" id="IPR052544">
    <property type="entry name" value="Bacteriocin_Proc_Enz"/>
</dbReference>
<dbReference type="GO" id="GO:0016491">
    <property type="term" value="F:oxidoreductase activity"/>
    <property type="evidence" value="ECO:0007669"/>
    <property type="project" value="InterPro"/>
</dbReference>
<dbReference type="PANTHER" id="PTHR43745:SF2">
    <property type="entry name" value="NITROREDUCTASE MJ1384-RELATED"/>
    <property type="match status" value="1"/>
</dbReference>
<dbReference type="Gene3D" id="3.40.109.10">
    <property type="entry name" value="NADH Oxidase"/>
    <property type="match status" value="1"/>
</dbReference>
<dbReference type="InterPro" id="IPR020051">
    <property type="entry name" value="SagB-type_dehydrogenase"/>
</dbReference>
<sequence>MQQQWALATPAYDDPAETFHVASKLSLWTSGSATGTYSTELSTDPEALRMLGRPHPPYLSSERHALDPAGPASPVTAALRHRRSATRFAPLPVSSGILSSILRESACLTVEQGRGAPSAGALYPIDIYLAVAAVEGVSPGIYALDPHEAVLHRLPVRVDPREFLRDCLVFQNLADASAFHVFFVGSFLRQRIKYGQRAYRFSLIEAGHLAQAMMMCADEAGIGSCAVGGFIDQKVDDLLCLDGVEQSVIYSVAFGHVNKESGDLT</sequence>
<dbReference type="RefSeq" id="WP_066215711.1">
    <property type="nucleotide sequence ID" value="NZ_FNSN01000003.1"/>
</dbReference>
<name>A0A1H4RC29_9MICC</name>